<evidence type="ECO:0000313" key="13">
    <source>
        <dbReference type="Proteomes" id="UP000050554"/>
    </source>
</evidence>
<comment type="subcellular location">
    <subcellularLocation>
        <location evidence="1">Cytoplasm</location>
    </subcellularLocation>
</comment>
<dbReference type="InterPro" id="IPR036388">
    <property type="entry name" value="WH-like_DNA-bd_sf"/>
</dbReference>
<feature type="domain" description="Response regulatory" evidence="10">
    <location>
        <begin position="66"/>
        <end position="179"/>
    </location>
</feature>
<dbReference type="Proteomes" id="UP000050554">
    <property type="component" value="Unassembled WGS sequence"/>
</dbReference>
<sequence length="304" mass="34362">MSSGHSGFLRARTLSRKRQAARGIWHVVCFAARLLQSPDIRVMRRCLNPLFHNNKRKPFVEPHTWQVLIVEDDQRLAQLTCDYLQNNGLSVRIEGNGALAVERIIQEQPDLVILDLMLPGEDGFSICRKVRDRYDGPILMLTARTDDTDHIQGLDTGADDFVCKPVHPRVLLARIHALLRRSEAPQVPAAELRRLVFGPLVVDNALREAWLREESIELTGAEFDLLWLLVANAGRTLSREEIFTALRGVGYDGQDRSIDVRISRIRPKIGDDPIHPRLIKTVRSKGYLFVPEAAQDMSGHVFSG</sequence>
<evidence type="ECO:0000313" key="12">
    <source>
        <dbReference type="EMBL" id="KPY46966.1"/>
    </source>
</evidence>
<keyword evidence="4" id="KW-0902">Two-component regulatory system</keyword>
<dbReference type="GO" id="GO:0032993">
    <property type="term" value="C:protein-DNA complex"/>
    <property type="evidence" value="ECO:0007669"/>
    <property type="project" value="TreeGrafter"/>
</dbReference>
<feature type="DNA-binding region" description="OmpR/PhoB-type" evidence="9">
    <location>
        <begin position="192"/>
        <end position="291"/>
    </location>
</feature>
<dbReference type="PANTHER" id="PTHR48111:SF47">
    <property type="entry name" value="TRANSCRIPTIONAL REGULATORY PROTEIN RSTA"/>
    <property type="match status" value="1"/>
</dbReference>
<dbReference type="GO" id="GO:0005829">
    <property type="term" value="C:cytosol"/>
    <property type="evidence" value="ECO:0007669"/>
    <property type="project" value="TreeGrafter"/>
</dbReference>
<evidence type="ECO:0000259" key="10">
    <source>
        <dbReference type="PROSITE" id="PS50110"/>
    </source>
</evidence>
<dbReference type="EMBL" id="LJRF01000115">
    <property type="protein sequence ID" value="KPY46966.1"/>
    <property type="molecule type" value="Genomic_DNA"/>
</dbReference>
<evidence type="ECO:0000256" key="4">
    <source>
        <dbReference type="ARBA" id="ARBA00023012"/>
    </source>
</evidence>
<dbReference type="SUPFAM" id="SSF46894">
    <property type="entry name" value="C-terminal effector domain of the bipartite response regulators"/>
    <property type="match status" value="1"/>
</dbReference>
<evidence type="ECO:0000256" key="6">
    <source>
        <dbReference type="ARBA" id="ARBA00023125"/>
    </source>
</evidence>
<proteinExistence type="predicted"/>
<dbReference type="Gene3D" id="6.10.250.690">
    <property type="match status" value="1"/>
</dbReference>
<dbReference type="FunFam" id="3.40.50.2300:FF:000001">
    <property type="entry name" value="DNA-binding response regulator PhoB"/>
    <property type="match status" value="1"/>
</dbReference>
<dbReference type="PROSITE" id="PS51755">
    <property type="entry name" value="OMPR_PHOB"/>
    <property type="match status" value="1"/>
</dbReference>
<dbReference type="Pfam" id="PF00072">
    <property type="entry name" value="Response_reg"/>
    <property type="match status" value="1"/>
</dbReference>
<protein>
    <submittedName>
        <fullName evidence="12">DNA-binding response regulator RstA</fullName>
    </submittedName>
</protein>
<dbReference type="InterPro" id="IPR039420">
    <property type="entry name" value="WalR-like"/>
</dbReference>
<dbReference type="PANTHER" id="PTHR48111">
    <property type="entry name" value="REGULATOR OF RPOS"/>
    <property type="match status" value="1"/>
</dbReference>
<dbReference type="Gene3D" id="3.40.50.2300">
    <property type="match status" value="1"/>
</dbReference>
<organism evidence="12 13">
    <name type="scientific">Pseudomonas syringae pv. ribicola</name>
    <dbReference type="NCBI Taxonomy" id="55398"/>
    <lineage>
        <taxon>Bacteria</taxon>
        <taxon>Pseudomonadati</taxon>
        <taxon>Pseudomonadota</taxon>
        <taxon>Gammaproteobacteria</taxon>
        <taxon>Pseudomonadales</taxon>
        <taxon>Pseudomonadaceae</taxon>
        <taxon>Pseudomonas</taxon>
    </lineage>
</organism>
<evidence type="ECO:0000256" key="2">
    <source>
        <dbReference type="ARBA" id="ARBA00022490"/>
    </source>
</evidence>
<dbReference type="PROSITE" id="PS50110">
    <property type="entry name" value="RESPONSE_REGULATORY"/>
    <property type="match status" value="1"/>
</dbReference>
<dbReference type="GO" id="GO:0006355">
    <property type="term" value="P:regulation of DNA-templated transcription"/>
    <property type="evidence" value="ECO:0007669"/>
    <property type="project" value="InterPro"/>
</dbReference>
<feature type="domain" description="OmpR/PhoB-type" evidence="11">
    <location>
        <begin position="192"/>
        <end position="291"/>
    </location>
</feature>
<keyword evidence="7" id="KW-0804">Transcription</keyword>
<accession>A0A0P9YPA2</accession>
<dbReference type="SUPFAM" id="SSF52172">
    <property type="entry name" value="CheY-like"/>
    <property type="match status" value="1"/>
</dbReference>
<evidence type="ECO:0000259" key="11">
    <source>
        <dbReference type="PROSITE" id="PS51755"/>
    </source>
</evidence>
<evidence type="ECO:0000256" key="7">
    <source>
        <dbReference type="ARBA" id="ARBA00023163"/>
    </source>
</evidence>
<dbReference type="InterPro" id="IPR001867">
    <property type="entry name" value="OmpR/PhoB-type_DNA-bd"/>
</dbReference>
<dbReference type="Gene3D" id="1.10.10.10">
    <property type="entry name" value="Winged helix-like DNA-binding domain superfamily/Winged helix DNA-binding domain"/>
    <property type="match status" value="1"/>
</dbReference>
<feature type="modified residue" description="4-aspartylphosphate" evidence="8">
    <location>
        <position position="115"/>
    </location>
</feature>
<dbReference type="CDD" id="cd00383">
    <property type="entry name" value="trans_reg_C"/>
    <property type="match status" value="1"/>
</dbReference>
<keyword evidence="3 8" id="KW-0597">Phosphoprotein</keyword>
<comment type="caution">
    <text evidence="12">The sequence shown here is derived from an EMBL/GenBank/DDBJ whole genome shotgun (WGS) entry which is preliminary data.</text>
</comment>
<dbReference type="InterPro" id="IPR011006">
    <property type="entry name" value="CheY-like_superfamily"/>
</dbReference>
<dbReference type="SMART" id="SM00448">
    <property type="entry name" value="REC"/>
    <property type="match status" value="1"/>
</dbReference>
<gene>
    <name evidence="12" type="ORF">ALO47_100009</name>
</gene>
<keyword evidence="5" id="KW-0805">Transcription regulation</keyword>
<evidence type="ECO:0000256" key="5">
    <source>
        <dbReference type="ARBA" id="ARBA00023015"/>
    </source>
</evidence>
<name>A0A0P9YPA2_PSESI</name>
<evidence type="ECO:0000256" key="3">
    <source>
        <dbReference type="ARBA" id="ARBA00022553"/>
    </source>
</evidence>
<dbReference type="AlphaFoldDB" id="A0A0P9YPA2"/>
<evidence type="ECO:0000256" key="9">
    <source>
        <dbReference type="PROSITE-ProRule" id="PRU01091"/>
    </source>
</evidence>
<dbReference type="InterPro" id="IPR001789">
    <property type="entry name" value="Sig_transdc_resp-reg_receiver"/>
</dbReference>
<evidence type="ECO:0000256" key="1">
    <source>
        <dbReference type="ARBA" id="ARBA00004496"/>
    </source>
</evidence>
<evidence type="ECO:0000256" key="8">
    <source>
        <dbReference type="PROSITE-ProRule" id="PRU00169"/>
    </source>
</evidence>
<dbReference type="GO" id="GO:0000156">
    <property type="term" value="F:phosphorelay response regulator activity"/>
    <property type="evidence" value="ECO:0007669"/>
    <property type="project" value="TreeGrafter"/>
</dbReference>
<dbReference type="GO" id="GO:0000976">
    <property type="term" value="F:transcription cis-regulatory region binding"/>
    <property type="evidence" value="ECO:0007669"/>
    <property type="project" value="TreeGrafter"/>
</dbReference>
<keyword evidence="2" id="KW-0963">Cytoplasm</keyword>
<keyword evidence="6 9" id="KW-0238">DNA-binding</keyword>
<dbReference type="InterPro" id="IPR016032">
    <property type="entry name" value="Sig_transdc_resp-reg_C-effctor"/>
</dbReference>
<dbReference type="FunFam" id="1.10.10.10:FF:000099">
    <property type="entry name" value="Two-component system response regulator TorR"/>
    <property type="match status" value="1"/>
</dbReference>
<dbReference type="PATRIC" id="fig|55398.3.peg.3966"/>
<reference evidence="12 13" key="1">
    <citation type="submission" date="2015-09" db="EMBL/GenBank/DDBJ databases">
        <title>Genome announcement of multiple Pseudomonas syringae strains.</title>
        <authorList>
            <person name="Thakur S."/>
            <person name="Wang P.W."/>
            <person name="Gong Y."/>
            <person name="Weir B.S."/>
            <person name="Guttman D.S."/>
        </authorList>
    </citation>
    <scope>NUCLEOTIDE SEQUENCE [LARGE SCALE GENOMIC DNA]</scope>
    <source>
        <strain evidence="12 13">ICMP3882</strain>
    </source>
</reference>
<dbReference type="SMART" id="SM00862">
    <property type="entry name" value="Trans_reg_C"/>
    <property type="match status" value="1"/>
</dbReference>
<dbReference type="Pfam" id="PF00486">
    <property type="entry name" value="Trans_reg_C"/>
    <property type="match status" value="1"/>
</dbReference>